<reference evidence="2" key="1">
    <citation type="submission" date="2016-08" db="EMBL/GenBank/DDBJ databases">
        <authorList>
            <person name="Varghese N."/>
            <person name="Submissions Spin"/>
        </authorList>
    </citation>
    <scope>NUCLEOTIDE SEQUENCE [LARGE SCALE GENOMIC DNA]</scope>
    <source>
        <strain evidence="2">HAMBI 2971</strain>
    </source>
</reference>
<organism evidence="1 2">
    <name type="scientific">Rhizobium miluonense</name>
    <dbReference type="NCBI Taxonomy" id="411945"/>
    <lineage>
        <taxon>Bacteria</taxon>
        <taxon>Pseudomonadati</taxon>
        <taxon>Pseudomonadota</taxon>
        <taxon>Alphaproteobacteria</taxon>
        <taxon>Hyphomicrobiales</taxon>
        <taxon>Rhizobiaceae</taxon>
        <taxon>Rhizobium/Agrobacterium group</taxon>
        <taxon>Rhizobium</taxon>
    </lineage>
</organism>
<gene>
    <name evidence="1" type="ORF">GA0061102_100926</name>
</gene>
<evidence type="ECO:0000313" key="1">
    <source>
        <dbReference type="EMBL" id="SCB23084.1"/>
    </source>
</evidence>
<dbReference type="AlphaFoldDB" id="A0A1C3V641"/>
<sequence length="81" mass="8608">MPNATEVLGGLIFSKGRRWEIEWRLQGEGCHWRGQLAAALIGTVSVLPSDPVARSSGCAGHMSADGLFVRGCNVNLVNKSA</sequence>
<dbReference type="EMBL" id="FMAH01000009">
    <property type="protein sequence ID" value="SCB23084.1"/>
    <property type="molecule type" value="Genomic_DNA"/>
</dbReference>
<protein>
    <submittedName>
        <fullName evidence="1">Uncharacterized protein</fullName>
    </submittedName>
</protein>
<name>A0A1C3V641_9HYPH</name>
<dbReference type="Proteomes" id="UP000199435">
    <property type="component" value="Unassembled WGS sequence"/>
</dbReference>
<keyword evidence="2" id="KW-1185">Reference proteome</keyword>
<proteinExistence type="predicted"/>
<accession>A0A1C3V641</accession>
<evidence type="ECO:0000313" key="2">
    <source>
        <dbReference type="Proteomes" id="UP000199435"/>
    </source>
</evidence>